<name>A0A1W6A996_BACMY</name>
<dbReference type="EMBL" id="CP020743">
    <property type="protein sequence ID" value="ARJ22341.1"/>
    <property type="molecule type" value="Genomic_DNA"/>
</dbReference>
<dbReference type="Proteomes" id="UP000192932">
    <property type="component" value="Chromosome"/>
</dbReference>
<evidence type="ECO:0000313" key="2">
    <source>
        <dbReference type="Proteomes" id="UP000192932"/>
    </source>
</evidence>
<protein>
    <recommendedName>
        <fullName evidence="3">GrpB family protein</fullName>
    </recommendedName>
</protein>
<dbReference type="AlphaFoldDB" id="A0A1W6A996"/>
<sequence length="173" mass="20685">MDGKIIIKPYQQYWHTEFLNEKNKIVPLLHEEIIAIEHIGSTAVEGLGAKPLIDMMIGVTNLQITENWREALEEIGYEYVSKKTPNWRFFRKGKWRAGTHHLHVYIYNSEEWRNNLLFRDFLINHEWAREEYRKLKEMLAATYPFDRVSYTNAKAPFIQNILTLAKRVLTKYK</sequence>
<dbReference type="Pfam" id="PF04229">
    <property type="entry name" value="GrpB"/>
    <property type="match status" value="1"/>
</dbReference>
<dbReference type="PANTHER" id="PTHR34822:SF1">
    <property type="entry name" value="GRPB FAMILY PROTEIN"/>
    <property type="match status" value="1"/>
</dbReference>
<evidence type="ECO:0000313" key="1">
    <source>
        <dbReference type="EMBL" id="ARJ22341.1"/>
    </source>
</evidence>
<evidence type="ECO:0008006" key="3">
    <source>
        <dbReference type="Google" id="ProtNLM"/>
    </source>
</evidence>
<dbReference type="Gene3D" id="3.30.460.10">
    <property type="entry name" value="Beta Polymerase, domain 2"/>
    <property type="match status" value="1"/>
</dbReference>
<dbReference type="SUPFAM" id="SSF81301">
    <property type="entry name" value="Nucleotidyltransferase"/>
    <property type="match status" value="1"/>
</dbReference>
<accession>A0A1W6A996</accession>
<dbReference type="PANTHER" id="PTHR34822">
    <property type="entry name" value="GRPB DOMAIN PROTEIN (AFU_ORTHOLOGUE AFUA_1G01530)"/>
    <property type="match status" value="1"/>
</dbReference>
<reference evidence="1 2" key="1">
    <citation type="submission" date="2017-04" db="EMBL/GenBank/DDBJ databases">
        <title>The Characteristic of a Fine Plant Growth-Promoting Rhizobacteria Bacillus mycoides Gnyt1 and its Whole Genome Sequencing Analysis.</title>
        <authorList>
            <person name="Li J.H."/>
            <person name="Yao T."/>
        </authorList>
    </citation>
    <scope>NUCLEOTIDE SEQUENCE [LARGE SCALE GENOMIC DNA]</scope>
    <source>
        <strain evidence="1 2">Gnyt1</strain>
    </source>
</reference>
<organism evidence="1 2">
    <name type="scientific">Bacillus mycoides</name>
    <dbReference type="NCBI Taxonomy" id="1405"/>
    <lineage>
        <taxon>Bacteria</taxon>
        <taxon>Bacillati</taxon>
        <taxon>Bacillota</taxon>
        <taxon>Bacilli</taxon>
        <taxon>Bacillales</taxon>
        <taxon>Bacillaceae</taxon>
        <taxon>Bacillus</taxon>
        <taxon>Bacillus cereus group</taxon>
    </lineage>
</organism>
<gene>
    <name evidence="1" type="ORF">B7492_14390</name>
</gene>
<dbReference type="InterPro" id="IPR043519">
    <property type="entry name" value="NT_sf"/>
</dbReference>
<proteinExistence type="predicted"/>
<dbReference type="InterPro" id="IPR007344">
    <property type="entry name" value="GrpB/CoaE"/>
</dbReference>
<dbReference type="RefSeq" id="WP_085311408.1">
    <property type="nucleotide sequence ID" value="NZ_CP020743.1"/>
</dbReference>